<evidence type="ECO:0000313" key="4">
    <source>
        <dbReference type="Proteomes" id="UP001612415"/>
    </source>
</evidence>
<evidence type="ECO:0000256" key="1">
    <source>
        <dbReference type="SAM" id="Phobius"/>
    </source>
</evidence>
<dbReference type="InterPro" id="IPR025565">
    <property type="entry name" value="DUF4328"/>
</dbReference>
<protein>
    <submittedName>
        <fullName evidence="3">DUF4328 domain-containing protein</fullName>
    </submittedName>
</protein>
<feature type="transmembrane region" description="Helical" evidence="1">
    <location>
        <begin position="117"/>
        <end position="134"/>
    </location>
</feature>
<accession>A0ABW7Y4H3</accession>
<feature type="transmembrane region" description="Helical" evidence="1">
    <location>
        <begin position="190"/>
        <end position="213"/>
    </location>
</feature>
<feature type="domain" description="DUF4328" evidence="2">
    <location>
        <begin position="79"/>
        <end position="214"/>
    </location>
</feature>
<dbReference type="EMBL" id="JBITDC010000007">
    <property type="protein sequence ID" value="MFI5677259.1"/>
    <property type="molecule type" value="Genomic_DNA"/>
</dbReference>
<evidence type="ECO:0000313" key="3">
    <source>
        <dbReference type="EMBL" id="MFI5677259.1"/>
    </source>
</evidence>
<dbReference type="RefSeq" id="WP_398657911.1">
    <property type="nucleotide sequence ID" value="NZ_JBITDC010000007.1"/>
</dbReference>
<keyword evidence="1" id="KW-0472">Membrane</keyword>
<keyword evidence="1" id="KW-1133">Transmembrane helix</keyword>
<keyword evidence="1" id="KW-0812">Transmembrane</keyword>
<feature type="transmembrane region" description="Helical" evidence="1">
    <location>
        <begin position="155"/>
        <end position="175"/>
    </location>
</feature>
<keyword evidence="4" id="KW-1185">Reference proteome</keyword>
<name>A0ABW7Y4H3_STRCE</name>
<comment type="caution">
    <text evidence="3">The sequence shown here is derived from an EMBL/GenBank/DDBJ whole genome shotgun (WGS) entry which is preliminary data.</text>
</comment>
<evidence type="ECO:0000259" key="2">
    <source>
        <dbReference type="Pfam" id="PF14219"/>
    </source>
</evidence>
<dbReference type="Pfam" id="PF14219">
    <property type="entry name" value="DUF4328"/>
    <property type="match status" value="1"/>
</dbReference>
<proteinExistence type="predicted"/>
<organism evidence="3 4">
    <name type="scientific">Streptomyces cellulosae</name>
    <dbReference type="NCBI Taxonomy" id="1968"/>
    <lineage>
        <taxon>Bacteria</taxon>
        <taxon>Bacillati</taxon>
        <taxon>Actinomycetota</taxon>
        <taxon>Actinomycetes</taxon>
        <taxon>Kitasatosporales</taxon>
        <taxon>Streptomycetaceae</taxon>
        <taxon>Streptomyces</taxon>
    </lineage>
</organism>
<gene>
    <name evidence="3" type="ORF">ACIA8P_21730</name>
</gene>
<sequence>MNDHLANPPAPAAPSALRPVRWEARCAVAGLALAGAAWLVRAVWEIRLATAGQPASGPPDQGGGRHRPPTSLEDGYHVVSSLSQGAVVLCALLFLSWLWRVRDNARALSGEQARHSWIWMYLGWVLPLANLWIPRGLVVDIHRRSAPGRPLPSSVNWWWGLWLIGLFSGVGLMSADDTDELIARAYTDGWMLLAADAAIVGAAVAAVLVVRAVTAAQRERMAGTVPE</sequence>
<dbReference type="Proteomes" id="UP001612415">
    <property type="component" value="Unassembled WGS sequence"/>
</dbReference>
<feature type="transmembrane region" description="Helical" evidence="1">
    <location>
        <begin position="75"/>
        <end position="97"/>
    </location>
</feature>
<reference evidence="3 4" key="1">
    <citation type="submission" date="2024-10" db="EMBL/GenBank/DDBJ databases">
        <title>The Natural Products Discovery Center: Release of the First 8490 Sequenced Strains for Exploring Actinobacteria Biosynthetic Diversity.</title>
        <authorList>
            <person name="Kalkreuter E."/>
            <person name="Kautsar S.A."/>
            <person name="Yang D."/>
            <person name="Bader C.D."/>
            <person name="Teijaro C.N."/>
            <person name="Fluegel L."/>
            <person name="Davis C.M."/>
            <person name="Simpson J.R."/>
            <person name="Lauterbach L."/>
            <person name="Steele A.D."/>
            <person name="Gui C."/>
            <person name="Meng S."/>
            <person name="Li G."/>
            <person name="Viehrig K."/>
            <person name="Ye F."/>
            <person name="Su P."/>
            <person name="Kiefer A.F."/>
            <person name="Nichols A."/>
            <person name="Cepeda A.J."/>
            <person name="Yan W."/>
            <person name="Fan B."/>
            <person name="Jiang Y."/>
            <person name="Adhikari A."/>
            <person name="Zheng C.-J."/>
            <person name="Schuster L."/>
            <person name="Cowan T.M."/>
            <person name="Smanski M.J."/>
            <person name="Chevrette M.G."/>
            <person name="De Carvalho L.P.S."/>
            <person name="Shen B."/>
        </authorList>
    </citation>
    <scope>NUCLEOTIDE SEQUENCE [LARGE SCALE GENOMIC DNA]</scope>
    <source>
        <strain evidence="3 4">NPDC051599</strain>
    </source>
</reference>